<accession>A0A100XG57</accession>
<dbReference type="AlphaFoldDB" id="A0A100XG57"/>
<feature type="transmembrane region" description="Helical" evidence="1">
    <location>
        <begin position="42"/>
        <end position="61"/>
    </location>
</feature>
<reference evidence="2 3" key="1">
    <citation type="journal article" date="2016" name="Genome Announc.">
        <title>Draft Genome Sequences of Five Rapidly Growing Mycobacterium Species, M. thermoresistibile, M. fortuitum subsp. acetamidolyticum, M. canariasense, M. brisbanense, and M. novocastrense.</title>
        <authorList>
            <person name="Katahira K."/>
            <person name="Ogura Y."/>
            <person name="Gotoh Y."/>
            <person name="Hayashi T."/>
        </authorList>
    </citation>
    <scope>NUCLEOTIDE SEQUENCE [LARGE SCALE GENOMIC DNA]</scope>
    <source>
        <strain evidence="2 3">JCM6362</strain>
    </source>
</reference>
<dbReference type="RefSeq" id="WP_131588022.1">
    <property type="nucleotide sequence ID" value="NZ_BCTB01000026.1"/>
</dbReference>
<organism evidence="2 3">
    <name type="scientific">Mycolicibacterium thermoresistibile</name>
    <name type="common">Mycobacterium thermoresistibile</name>
    <dbReference type="NCBI Taxonomy" id="1797"/>
    <lineage>
        <taxon>Bacteria</taxon>
        <taxon>Bacillati</taxon>
        <taxon>Actinomycetota</taxon>
        <taxon>Actinomycetes</taxon>
        <taxon>Mycobacteriales</taxon>
        <taxon>Mycobacteriaceae</taxon>
        <taxon>Mycolicibacterium</taxon>
    </lineage>
</organism>
<reference evidence="3" key="2">
    <citation type="submission" date="2016-02" db="EMBL/GenBank/DDBJ databases">
        <title>Draft genome sequence of five rapidly growing Mycobacterium species.</title>
        <authorList>
            <person name="Katahira K."/>
            <person name="Gotou Y."/>
            <person name="Iida K."/>
            <person name="Ogura Y."/>
            <person name="Hayashi T."/>
        </authorList>
    </citation>
    <scope>NUCLEOTIDE SEQUENCE [LARGE SCALE GENOMIC DNA]</scope>
    <source>
        <strain evidence="3">JCM6362</strain>
    </source>
</reference>
<gene>
    <name evidence="2" type="ORF">RMCT_2883</name>
</gene>
<dbReference type="OrthoDB" id="4763905at2"/>
<keyword evidence="1" id="KW-0812">Transmembrane</keyword>
<dbReference type="Proteomes" id="UP000069654">
    <property type="component" value="Unassembled WGS sequence"/>
</dbReference>
<evidence type="ECO:0000313" key="3">
    <source>
        <dbReference type="Proteomes" id="UP000069654"/>
    </source>
</evidence>
<evidence type="ECO:0000313" key="2">
    <source>
        <dbReference type="EMBL" id="GAT15914.1"/>
    </source>
</evidence>
<protein>
    <submittedName>
        <fullName evidence="2">Uncharacterized protein</fullName>
    </submittedName>
</protein>
<dbReference type="EMBL" id="BCTB01000026">
    <property type="protein sequence ID" value="GAT15914.1"/>
    <property type="molecule type" value="Genomic_DNA"/>
</dbReference>
<feature type="transmembrane region" description="Helical" evidence="1">
    <location>
        <begin position="12"/>
        <end position="36"/>
    </location>
</feature>
<comment type="caution">
    <text evidence="2">The sequence shown here is derived from an EMBL/GenBank/DDBJ whole genome shotgun (WGS) entry which is preliminary data.</text>
</comment>
<proteinExistence type="predicted"/>
<keyword evidence="1" id="KW-1133">Transmembrane helix</keyword>
<name>A0A100XG57_MYCTH</name>
<sequence>MADSVDANALEYRYGPVTFVAAAANIFIVGIIMWVFAPYTIFFPQFYVFLLADLAISVILMRRLGKSGQIGRGMLIGLLSIPAALVVFIPAYLIAGAVGPV</sequence>
<feature type="transmembrane region" description="Helical" evidence="1">
    <location>
        <begin position="73"/>
        <end position="95"/>
    </location>
</feature>
<evidence type="ECO:0000256" key="1">
    <source>
        <dbReference type="SAM" id="Phobius"/>
    </source>
</evidence>
<keyword evidence="1" id="KW-0472">Membrane</keyword>